<name>A0AB39YPB2_9MICC</name>
<dbReference type="InterPro" id="IPR009959">
    <property type="entry name" value="Cyclase_SnoaL-like"/>
</dbReference>
<dbReference type="GO" id="GO:0030638">
    <property type="term" value="P:polyketide metabolic process"/>
    <property type="evidence" value="ECO:0007669"/>
    <property type="project" value="InterPro"/>
</dbReference>
<proteinExistence type="predicted"/>
<dbReference type="EMBL" id="CP165735">
    <property type="protein sequence ID" value="XDV71485.1"/>
    <property type="molecule type" value="Genomic_DNA"/>
</dbReference>
<accession>A0AB39YPB2</accession>
<dbReference type="InterPro" id="IPR032710">
    <property type="entry name" value="NTF2-like_dom_sf"/>
</dbReference>
<dbReference type="Pfam" id="PF07366">
    <property type="entry name" value="SnoaL"/>
    <property type="match status" value="1"/>
</dbReference>
<dbReference type="AlphaFoldDB" id="A0AB39YPB2"/>
<dbReference type="Gene3D" id="3.10.450.50">
    <property type="match status" value="2"/>
</dbReference>
<protein>
    <submittedName>
        <fullName evidence="1">Ester cyclase</fullName>
    </submittedName>
</protein>
<dbReference type="SUPFAM" id="SSF54427">
    <property type="entry name" value="NTF2-like"/>
    <property type="match status" value="2"/>
</dbReference>
<reference evidence="1" key="1">
    <citation type="submission" date="2024-07" db="EMBL/GenBank/DDBJ databases">
        <authorList>
            <person name="Li J."/>
            <person name="Wei H."/>
            <person name="Ma J."/>
        </authorList>
    </citation>
    <scope>NUCLEOTIDE SEQUENCE</scope>
    <source>
        <strain evidence="1">AMU7</strain>
    </source>
</reference>
<organism evidence="1">
    <name type="scientific">Paenarthrobacter sp. AMU7</name>
    <dbReference type="NCBI Taxonomy" id="3162492"/>
    <lineage>
        <taxon>Bacteria</taxon>
        <taxon>Bacillati</taxon>
        <taxon>Actinomycetota</taxon>
        <taxon>Actinomycetes</taxon>
        <taxon>Micrococcales</taxon>
        <taxon>Micrococcaceae</taxon>
        <taxon>Paenarthrobacter</taxon>
    </lineage>
</organism>
<gene>
    <name evidence="1" type="ORF">ABQM86_21430</name>
</gene>
<dbReference type="RefSeq" id="WP_369745541.1">
    <property type="nucleotide sequence ID" value="NZ_CP165735.1"/>
</dbReference>
<sequence length="310" mass="33772">MTSTHPGLRPYGFEGPVDYIERITYLIWNRPNRDLELIRRHYSPSTAIHLDAGDLVGDEIVIANTTARLQSYPDFHGVIDDTIWTGSEEEGYRTSMRWTWTGTDTGGTVYGPATGRPVTSTAIANCVVKGETIVEEWLGVNPLALARQLGYPPADAVRATDYPATPRVARPSFEFTRTAEGDLVQRAFAAALEGRAEMGLFASECATAFAPDIQIDGVAALLDWADGLRAALGPLAIEVDDQYSMPASEAMPVRVATQWRITGTGPRGPVEFSLLSHHHLGEGRITAQWLAYDELALAHHGIASPHHPKA</sequence>
<evidence type="ECO:0000313" key="1">
    <source>
        <dbReference type="EMBL" id="XDV71485.1"/>
    </source>
</evidence>